<dbReference type="EMBL" id="JBHTCF010000003">
    <property type="protein sequence ID" value="MFC7304684.1"/>
    <property type="molecule type" value="Genomic_DNA"/>
</dbReference>
<name>A0ABW2JF58_9ACTN</name>
<dbReference type="Proteomes" id="UP001596523">
    <property type="component" value="Unassembled WGS sequence"/>
</dbReference>
<dbReference type="RefSeq" id="WP_381829309.1">
    <property type="nucleotide sequence ID" value="NZ_JBHTCF010000003.1"/>
</dbReference>
<sequence length="91" mass="9576">MNVALAAVASTACVYGMRAVLVWITGRTQVQLARIARQGTIEQVRALPPGSRLSERRRGGEGDGVLVIETGVIETGDVETGDVVPGHRAHA</sequence>
<reference evidence="2" key="1">
    <citation type="journal article" date="2019" name="Int. J. Syst. Evol. Microbiol.">
        <title>The Global Catalogue of Microorganisms (GCM) 10K type strain sequencing project: providing services to taxonomists for standard genome sequencing and annotation.</title>
        <authorList>
            <consortium name="The Broad Institute Genomics Platform"/>
            <consortium name="The Broad Institute Genome Sequencing Center for Infectious Disease"/>
            <person name="Wu L."/>
            <person name="Ma J."/>
        </authorList>
    </citation>
    <scope>NUCLEOTIDE SEQUENCE [LARGE SCALE GENOMIC DNA]</scope>
    <source>
        <strain evidence="2">SYNS20</strain>
    </source>
</reference>
<protein>
    <submittedName>
        <fullName evidence="1">Uncharacterized protein</fullName>
    </submittedName>
</protein>
<proteinExistence type="predicted"/>
<organism evidence="1 2">
    <name type="scientific">Streptomyces monticola</name>
    <dbReference type="NCBI Taxonomy" id="2666263"/>
    <lineage>
        <taxon>Bacteria</taxon>
        <taxon>Bacillati</taxon>
        <taxon>Actinomycetota</taxon>
        <taxon>Actinomycetes</taxon>
        <taxon>Kitasatosporales</taxon>
        <taxon>Streptomycetaceae</taxon>
        <taxon>Streptomyces</taxon>
    </lineage>
</organism>
<evidence type="ECO:0000313" key="2">
    <source>
        <dbReference type="Proteomes" id="UP001596523"/>
    </source>
</evidence>
<evidence type="ECO:0000313" key="1">
    <source>
        <dbReference type="EMBL" id="MFC7304684.1"/>
    </source>
</evidence>
<accession>A0ABW2JF58</accession>
<gene>
    <name evidence="1" type="ORF">ACFQVC_10700</name>
</gene>
<keyword evidence="2" id="KW-1185">Reference proteome</keyword>
<comment type="caution">
    <text evidence="1">The sequence shown here is derived from an EMBL/GenBank/DDBJ whole genome shotgun (WGS) entry which is preliminary data.</text>
</comment>